<accession>A0ABW1TFB0</accession>
<evidence type="ECO:0000313" key="1">
    <source>
        <dbReference type="EMBL" id="MFC6260613.1"/>
    </source>
</evidence>
<dbReference type="EMBL" id="JBHSSI010000035">
    <property type="protein sequence ID" value="MFC6260613.1"/>
    <property type="molecule type" value="Genomic_DNA"/>
</dbReference>
<dbReference type="RefSeq" id="WP_125687753.1">
    <property type="nucleotide sequence ID" value="NZ_JBHSSI010000035.1"/>
</dbReference>
<proteinExistence type="predicted"/>
<reference evidence="2" key="1">
    <citation type="journal article" date="2019" name="Int. J. Syst. Evol. Microbiol.">
        <title>The Global Catalogue of Microorganisms (GCM) 10K type strain sequencing project: providing services to taxonomists for standard genome sequencing and annotation.</title>
        <authorList>
            <consortium name="The Broad Institute Genomics Platform"/>
            <consortium name="The Broad Institute Genome Sequencing Center for Infectious Disease"/>
            <person name="Wu L."/>
            <person name="Ma J."/>
        </authorList>
    </citation>
    <scope>NUCLEOTIDE SEQUENCE [LARGE SCALE GENOMIC DNA]</scope>
    <source>
        <strain evidence="2">CCM 8908</strain>
    </source>
</reference>
<dbReference type="Proteomes" id="UP001596283">
    <property type="component" value="Unassembled WGS sequence"/>
</dbReference>
<keyword evidence="2" id="KW-1185">Reference proteome</keyword>
<name>A0ABW1TFB0_9LACO</name>
<evidence type="ECO:0000313" key="2">
    <source>
        <dbReference type="Proteomes" id="UP001596283"/>
    </source>
</evidence>
<comment type="caution">
    <text evidence="1">The sequence shown here is derived from an EMBL/GenBank/DDBJ whole genome shotgun (WGS) entry which is preliminary data.</text>
</comment>
<organism evidence="1 2">
    <name type="scientific">Levilactobacillus fujinensis</name>
    <dbReference type="NCBI Taxonomy" id="2486024"/>
    <lineage>
        <taxon>Bacteria</taxon>
        <taxon>Bacillati</taxon>
        <taxon>Bacillota</taxon>
        <taxon>Bacilli</taxon>
        <taxon>Lactobacillales</taxon>
        <taxon>Lactobacillaceae</taxon>
        <taxon>Levilactobacillus</taxon>
    </lineage>
</organism>
<gene>
    <name evidence="1" type="ORF">ACFP1C_06575</name>
</gene>
<sequence>MTRDTTTDNLIQTLIARLRNAGIHVNVTRHKTTSLYLHLDNDILKEIRISDHGIGKKSWHRVGYDIRTDRDRRLCFQLENRCFQYGQQNALSVVEKVIYDRDREVAALGAQGYQQLVRTAKVHRQLPSKEAAFENKLSQFFDRATPNQPSRSRRREWPLS</sequence>
<protein>
    <submittedName>
        <fullName evidence="1">Uncharacterized protein</fullName>
    </submittedName>
</protein>